<accession>A0ABV7Y476</accession>
<comment type="caution">
    <text evidence="1">The sequence shown here is derived from an EMBL/GenBank/DDBJ whole genome shotgun (WGS) entry which is preliminary data.</text>
</comment>
<protein>
    <recommendedName>
        <fullName evidence="3">SMI1/KNR4 family protein</fullName>
    </recommendedName>
</protein>
<proteinExistence type="predicted"/>
<evidence type="ECO:0008006" key="3">
    <source>
        <dbReference type="Google" id="ProtNLM"/>
    </source>
</evidence>
<name>A0ABV7Y476_9FLAO</name>
<reference evidence="2" key="1">
    <citation type="journal article" date="2019" name="Int. J. Syst. Evol. Microbiol.">
        <title>The Global Catalogue of Microorganisms (GCM) 10K type strain sequencing project: providing services to taxonomists for standard genome sequencing and annotation.</title>
        <authorList>
            <consortium name="The Broad Institute Genomics Platform"/>
            <consortium name="The Broad Institute Genome Sequencing Center for Infectious Disease"/>
            <person name="Wu L."/>
            <person name="Ma J."/>
        </authorList>
    </citation>
    <scope>NUCLEOTIDE SEQUENCE [LARGE SCALE GENOMIC DNA]</scope>
    <source>
        <strain evidence="2">CECT 7798</strain>
    </source>
</reference>
<dbReference type="EMBL" id="JBHRYO010000002">
    <property type="protein sequence ID" value="MFC3759055.1"/>
    <property type="molecule type" value="Genomic_DNA"/>
</dbReference>
<dbReference type="RefSeq" id="WP_290301135.1">
    <property type="nucleotide sequence ID" value="NZ_JAUFQR010000001.1"/>
</dbReference>
<sequence>MKRYNMIELINTIEVNPLKYAKEDFELPEIADYPDPEEWFLKWTETASRLTLNFNGIQKGSNLVDIETIDDESLQAIVAAKLSEVEFDDPDENGFVLSFDGGVVLKKDDEVLIQPSCCGDLENVENWQKVVDNRSFGWAEMWIGHPWILYKRENGVISFSDYTDANINEVKNVKIKFEVEESEFQTELGKVIQHQFRFKNRILEILKKMNINNAEKISKHMSGIE</sequence>
<keyword evidence="2" id="KW-1185">Reference proteome</keyword>
<organism evidence="1 2">
    <name type="scientific">Chryseobacterium tructae</name>
    <dbReference type="NCBI Taxonomy" id="1037380"/>
    <lineage>
        <taxon>Bacteria</taxon>
        <taxon>Pseudomonadati</taxon>
        <taxon>Bacteroidota</taxon>
        <taxon>Flavobacteriia</taxon>
        <taxon>Flavobacteriales</taxon>
        <taxon>Weeksellaceae</taxon>
        <taxon>Chryseobacterium group</taxon>
        <taxon>Chryseobacterium</taxon>
    </lineage>
</organism>
<evidence type="ECO:0000313" key="2">
    <source>
        <dbReference type="Proteomes" id="UP001595735"/>
    </source>
</evidence>
<gene>
    <name evidence="1" type="ORF">ACFONJ_24070</name>
</gene>
<evidence type="ECO:0000313" key="1">
    <source>
        <dbReference type="EMBL" id="MFC3759055.1"/>
    </source>
</evidence>
<dbReference type="Proteomes" id="UP001595735">
    <property type="component" value="Unassembled WGS sequence"/>
</dbReference>